<evidence type="ECO:0000313" key="3">
    <source>
        <dbReference type="Proteomes" id="UP000324800"/>
    </source>
</evidence>
<reference evidence="2 3" key="1">
    <citation type="submission" date="2019-03" db="EMBL/GenBank/DDBJ databases">
        <title>Single cell metagenomics reveals metabolic interactions within the superorganism composed of flagellate Streblomastix strix and complex community of Bacteroidetes bacteria on its surface.</title>
        <authorList>
            <person name="Treitli S.C."/>
            <person name="Kolisko M."/>
            <person name="Husnik F."/>
            <person name="Keeling P."/>
            <person name="Hampl V."/>
        </authorList>
    </citation>
    <scope>NUCLEOTIDE SEQUENCE [LARGE SCALE GENOMIC DNA]</scope>
    <source>
        <strain evidence="2">ST1C</strain>
    </source>
</reference>
<evidence type="ECO:0000256" key="1">
    <source>
        <dbReference type="SAM" id="Coils"/>
    </source>
</evidence>
<protein>
    <submittedName>
        <fullName evidence="2">Uncharacterized protein</fullName>
    </submittedName>
</protein>
<accession>A0A5J4V480</accession>
<name>A0A5J4V480_9EUKA</name>
<organism evidence="2 3">
    <name type="scientific">Streblomastix strix</name>
    <dbReference type="NCBI Taxonomy" id="222440"/>
    <lineage>
        <taxon>Eukaryota</taxon>
        <taxon>Metamonada</taxon>
        <taxon>Preaxostyla</taxon>
        <taxon>Oxymonadida</taxon>
        <taxon>Streblomastigidae</taxon>
        <taxon>Streblomastix</taxon>
    </lineage>
</organism>
<dbReference type="EMBL" id="SNRW01009980">
    <property type="protein sequence ID" value="KAA6377202.1"/>
    <property type="molecule type" value="Genomic_DNA"/>
</dbReference>
<dbReference type="AlphaFoldDB" id="A0A5J4V480"/>
<dbReference type="Proteomes" id="UP000324800">
    <property type="component" value="Unassembled WGS sequence"/>
</dbReference>
<evidence type="ECO:0000313" key="2">
    <source>
        <dbReference type="EMBL" id="KAA6377202.1"/>
    </source>
</evidence>
<proteinExistence type="predicted"/>
<keyword evidence="1" id="KW-0175">Coiled coil</keyword>
<comment type="caution">
    <text evidence="2">The sequence shown here is derived from an EMBL/GenBank/DDBJ whole genome shotgun (WGS) entry which is preliminary data.</text>
</comment>
<feature type="coiled-coil region" evidence="1">
    <location>
        <begin position="118"/>
        <end position="145"/>
    </location>
</feature>
<gene>
    <name evidence="2" type="ORF">EZS28_027271</name>
</gene>
<sequence length="169" mass="19547">MKNNTSKSVIQIPKLLQSLSTLSRFKVGSHIDLDVDQQRIDVRHWSRYCLHCIRRFGDAQVQTELVNIGYGRVMSMSFCTAGGNGEEQDVEIKIGLSQISDFLKALRKGRNVSFQVLLLRLRRTVEQIEEEGANEEIDVQMMNKENQWNIKSWANDTKEATLNRFIHKH</sequence>